<dbReference type="Pfam" id="PF02811">
    <property type="entry name" value="PHP"/>
    <property type="match status" value="1"/>
</dbReference>
<dbReference type="InterPro" id="IPR003141">
    <property type="entry name" value="Pol/His_phosphatase_N"/>
</dbReference>
<name>A0A6I4VYX6_9BACL</name>
<dbReference type="RefSeq" id="WP_160801037.1">
    <property type="nucleotide sequence ID" value="NZ_WUUL01000004.1"/>
</dbReference>
<dbReference type="SUPFAM" id="SSF89550">
    <property type="entry name" value="PHP domain-like"/>
    <property type="match status" value="1"/>
</dbReference>
<dbReference type="PANTHER" id="PTHR42924">
    <property type="entry name" value="EXONUCLEASE"/>
    <property type="match status" value="1"/>
</dbReference>
<keyword evidence="3" id="KW-1185">Reference proteome</keyword>
<comment type="caution">
    <text evidence="2">The sequence shown here is derived from an EMBL/GenBank/DDBJ whole genome shotgun (WGS) entry which is preliminary data.</text>
</comment>
<dbReference type="PANTHER" id="PTHR42924:SF3">
    <property type="entry name" value="POLYMERASE_HISTIDINOL PHOSPHATASE N-TERMINAL DOMAIN-CONTAINING PROTEIN"/>
    <property type="match status" value="1"/>
</dbReference>
<dbReference type="GO" id="GO:0004534">
    <property type="term" value="F:5'-3' RNA exonuclease activity"/>
    <property type="evidence" value="ECO:0007669"/>
    <property type="project" value="TreeGrafter"/>
</dbReference>
<dbReference type="CDD" id="cd07438">
    <property type="entry name" value="PHP_HisPPase_AMP"/>
    <property type="match status" value="1"/>
</dbReference>
<dbReference type="InterPro" id="IPR052018">
    <property type="entry name" value="PHP_domain"/>
</dbReference>
<dbReference type="GO" id="GO:0035312">
    <property type="term" value="F:5'-3' DNA exonuclease activity"/>
    <property type="evidence" value="ECO:0007669"/>
    <property type="project" value="TreeGrafter"/>
</dbReference>
<accession>A0A6I4VYX6</accession>
<proteinExistence type="predicted"/>
<evidence type="ECO:0000313" key="2">
    <source>
        <dbReference type="EMBL" id="MXQ53684.1"/>
    </source>
</evidence>
<protein>
    <submittedName>
        <fullName evidence="2">PHP domain-containing protein</fullName>
    </submittedName>
</protein>
<gene>
    <name evidence="2" type="ORF">GSM42_08060</name>
</gene>
<feature type="domain" description="Polymerase/histidinol phosphatase N-terminal" evidence="1">
    <location>
        <begin position="4"/>
        <end position="69"/>
    </location>
</feature>
<dbReference type="Gene3D" id="3.20.20.140">
    <property type="entry name" value="Metal-dependent hydrolases"/>
    <property type="match status" value="1"/>
</dbReference>
<dbReference type="AlphaFoldDB" id="A0A6I4VYX6"/>
<reference evidence="2 3" key="1">
    <citation type="submission" date="2019-12" db="EMBL/GenBank/DDBJ databases">
        <title>Whole-genome analyses of novel actinobacteria.</title>
        <authorList>
            <person name="Sahin N."/>
            <person name="Saygin H."/>
        </authorList>
    </citation>
    <scope>NUCLEOTIDE SEQUENCE [LARGE SCALE GENOMIC DNA]</scope>
    <source>
        <strain evidence="2 3">KC615</strain>
    </source>
</reference>
<dbReference type="InterPro" id="IPR016195">
    <property type="entry name" value="Pol/histidinol_Pase-like"/>
</dbReference>
<organism evidence="2 3">
    <name type="scientific">Shimazuella alba</name>
    <dbReference type="NCBI Taxonomy" id="2690964"/>
    <lineage>
        <taxon>Bacteria</taxon>
        <taxon>Bacillati</taxon>
        <taxon>Bacillota</taxon>
        <taxon>Bacilli</taxon>
        <taxon>Bacillales</taxon>
        <taxon>Thermoactinomycetaceae</taxon>
        <taxon>Shimazuella</taxon>
    </lineage>
</organism>
<dbReference type="SMART" id="SM00481">
    <property type="entry name" value="POLIIIAc"/>
    <property type="match status" value="1"/>
</dbReference>
<dbReference type="InterPro" id="IPR004013">
    <property type="entry name" value="PHP_dom"/>
</dbReference>
<dbReference type="Proteomes" id="UP000430692">
    <property type="component" value="Unassembled WGS sequence"/>
</dbReference>
<dbReference type="Gene3D" id="1.10.150.650">
    <property type="match status" value="1"/>
</dbReference>
<dbReference type="EMBL" id="WUUL01000004">
    <property type="protein sequence ID" value="MXQ53684.1"/>
    <property type="molecule type" value="Genomic_DNA"/>
</dbReference>
<evidence type="ECO:0000259" key="1">
    <source>
        <dbReference type="SMART" id="SM00481"/>
    </source>
</evidence>
<evidence type="ECO:0000313" key="3">
    <source>
        <dbReference type="Proteomes" id="UP000430692"/>
    </source>
</evidence>
<sequence length="279" mass="30485">MKRADLHSHTTMSDGTQTPTAVVELAAKLGLGAVAITDHDTTGGYQEAFEAGKRLGIEVIPAVEMSTVLDGQSIDILAYFIDPNHPTFRNLLHRQRNMRQDRNRLVLEKLNQLGIKIDLNEVESKQEGSSTEKNAGRVHIGQILVERGLVSDLNEAFDKYLGKDGLAFVSLNNTSPQEAIHAVKECGGVAVIAHPGLYHRDDLIPTIVEMGLTGLEVNHPDHTEEDKARYAALAEKLNLIPTAGSDYHGVRNGQMHHANLGTCTVTLDIVEHLRTAAKK</sequence>